<keyword evidence="1" id="KW-0812">Transmembrane</keyword>
<feature type="transmembrane region" description="Helical" evidence="1">
    <location>
        <begin position="227"/>
        <end position="248"/>
    </location>
</feature>
<feature type="domain" description="FHA" evidence="2">
    <location>
        <begin position="33"/>
        <end position="77"/>
    </location>
</feature>
<dbReference type="CDD" id="cd00060">
    <property type="entry name" value="FHA"/>
    <property type="match status" value="1"/>
</dbReference>
<feature type="transmembrane region" description="Helical" evidence="1">
    <location>
        <begin position="160"/>
        <end position="181"/>
    </location>
</feature>
<feature type="transmembrane region" description="Helical" evidence="1">
    <location>
        <begin position="128"/>
        <end position="148"/>
    </location>
</feature>
<dbReference type="PROSITE" id="PS50006">
    <property type="entry name" value="FHA_DOMAIN"/>
    <property type="match status" value="1"/>
</dbReference>
<sequence length="329" mass="37660">MEQSLSLQIPFIVEILDRFGKVRQRSRVDKYPFTIGRAYTNDIIIDDPYISPIHLQLDNNANDIFTVKDNNSENGLFSTAPLKQHDNLIIHNNLRVRIGHTDIRFRSLNYPIKETALQRSTPSKLSMLATNFYSFLFVWLFTGLFLLLDEYLAETGKTSFKTIFFGVVAMYLLFSAWAGLWSIASKIITHRFYFTYHAVIVSLIIFALTIIEVLSENIEFAFSLVDFSWWLLAITTLLFTVTLIYGHLSFSSTMSKNKMFLAAFLSAGSINLVVHLTHYLSKPEYSSQLVYSKTIKVPDFIMSNISSSNDFFASAVTLKDQVDLLNIKK</sequence>
<gene>
    <name evidence="3" type="ORF">MNBD_GAMMA22-2074</name>
</gene>
<evidence type="ECO:0000259" key="2">
    <source>
        <dbReference type="PROSITE" id="PS50006"/>
    </source>
</evidence>
<keyword evidence="1" id="KW-1133">Transmembrane helix</keyword>
<proteinExistence type="predicted"/>
<dbReference type="SUPFAM" id="SSF49879">
    <property type="entry name" value="SMAD/FHA domain"/>
    <property type="match status" value="1"/>
</dbReference>
<dbReference type="SMART" id="SM00240">
    <property type="entry name" value="FHA"/>
    <property type="match status" value="1"/>
</dbReference>
<keyword evidence="1" id="KW-0472">Membrane</keyword>
<organism evidence="3">
    <name type="scientific">hydrothermal vent metagenome</name>
    <dbReference type="NCBI Taxonomy" id="652676"/>
    <lineage>
        <taxon>unclassified sequences</taxon>
        <taxon>metagenomes</taxon>
        <taxon>ecological metagenomes</taxon>
    </lineage>
</organism>
<dbReference type="Gene3D" id="2.60.200.20">
    <property type="match status" value="1"/>
</dbReference>
<protein>
    <recommendedName>
        <fullName evidence="2">FHA domain-containing protein</fullName>
    </recommendedName>
</protein>
<dbReference type="AlphaFoldDB" id="A0A3B1B5X1"/>
<evidence type="ECO:0000256" key="1">
    <source>
        <dbReference type="SAM" id="Phobius"/>
    </source>
</evidence>
<evidence type="ECO:0000313" key="3">
    <source>
        <dbReference type="EMBL" id="VAX01675.1"/>
    </source>
</evidence>
<dbReference type="EMBL" id="UOFS01000049">
    <property type="protein sequence ID" value="VAX01675.1"/>
    <property type="molecule type" value="Genomic_DNA"/>
</dbReference>
<feature type="transmembrane region" description="Helical" evidence="1">
    <location>
        <begin position="193"/>
        <end position="215"/>
    </location>
</feature>
<dbReference type="Pfam" id="PF00498">
    <property type="entry name" value="FHA"/>
    <property type="match status" value="1"/>
</dbReference>
<dbReference type="InterPro" id="IPR008984">
    <property type="entry name" value="SMAD_FHA_dom_sf"/>
</dbReference>
<dbReference type="InterPro" id="IPR000253">
    <property type="entry name" value="FHA_dom"/>
</dbReference>
<accession>A0A3B1B5X1</accession>
<reference evidence="3" key="1">
    <citation type="submission" date="2018-06" db="EMBL/GenBank/DDBJ databases">
        <authorList>
            <person name="Zhirakovskaya E."/>
        </authorList>
    </citation>
    <scope>NUCLEOTIDE SEQUENCE</scope>
</reference>
<name>A0A3B1B5X1_9ZZZZ</name>